<dbReference type="AlphaFoldDB" id="A0A2S8IRQ2"/>
<comment type="caution">
    <text evidence="1">The sequence shown here is derived from an EMBL/GenBank/DDBJ whole genome shotgun (WGS) entry which is preliminary data.</text>
</comment>
<evidence type="ECO:0000313" key="2">
    <source>
        <dbReference type="Proteomes" id="UP000238206"/>
    </source>
</evidence>
<name>A0A2S8IRQ2_BURCE</name>
<gene>
    <name evidence="1" type="ORF">C5615_16690</name>
</gene>
<accession>A0A2S8IRQ2</accession>
<proteinExistence type="predicted"/>
<organism evidence="1 2">
    <name type="scientific">Burkholderia cepacia</name>
    <name type="common">Pseudomonas cepacia</name>
    <dbReference type="NCBI Taxonomy" id="292"/>
    <lineage>
        <taxon>Bacteria</taxon>
        <taxon>Pseudomonadati</taxon>
        <taxon>Pseudomonadota</taxon>
        <taxon>Betaproteobacteria</taxon>
        <taxon>Burkholderiales</taxon>
        <taxon>Burkholderiaceae</taxon>
        <taxon>Burkholderia</taxon>
        <taxon>Burkholderia cepacia complex</taxon>
    </lineage>
</organism>
<dbReference type="Proteomes" id="UP000238206">
    <property type="component" value="Unassembled WGS sequence"/>
</dbReference>
<protein>
    <submittedName>
        <fullName evidence="1">Uncharacterized protein</fullName>
    </submittedName>
</protein>
<evidence type="ECO:0000313" key="1">
    <source>
        <dbReference type="EMBL" id="PQP17454.1"/>
    </source>
</evidence>
<sequence length="131" mass="15382">MTADKQRSPTWRPIQFLPILFYLVDAQLDEARATHDKLTRHIMEERIPDRAMLERVRHYYTEQRKLLPIQYEQFMRWQWEAMTAEQREMLSQAGAHADQLSALFDSLIALLDELSQATSGVTRPNDSSTFA</sequence>
<dbReference type="EMBL" id="PUIQ01000019">
    <property type="protein sequence ID" value="PQP17454.1"/>
    <property type="molecule type" value="Genomic_DNA"/>
</dbReference>
<reference evidence="1 2" key="1">
    <citation type="submission" date="2018-02" db="EMBL/GenBank/DDBJ databases">
        <title>Draft genome sequencing of Burkholderia cepacia Y14-15.</title>
        <authorList>
            <person name="Zheng B.-X."/>
        </authorList>
    </citation>
    <scope>NUCLEOTIDE SEQUENCE [LARGE SCALE GENOMIC DNA]</scope>
    <source>
        <strain evidence="1 2">Y14-15</strain>
    </source>
</reference>
<dbReference type="RefSeq" id="WP_105391337.1">
    <property type="nucleotide sequence ID" value="NZ_PUIQ01000019.1"/>
</dbReference>